<evidence type="ECO:0000313" key="2">
    <source>
        <dbReference type="EMBL" id="TKS57419.1"/>
    </source>
</evidence>
<sequence length="214" mass="23965">MPTVLSTKILSPIQKQHLFAANIGLVDYNAVKIKTLNPELPTHTFKNVIFTSQNAVKLAMAKDIKIDKIFCVGDKTAKYIESFGLNVQLKADYAQDLALQISEKYTKAHFDFFCSAQRRDDLPNVLSKHQVSLKEYHLYDSVCSFKTFPNVFDAVLCFSPLGVKSYYKIHDYKPLAICIGKTTAKSAGFFTKKVIIASKPSLDSVVVKTIKTLT</sequence>
<name>A0A4U5TSV7_9FLAO</name>
<dbReference type="EMBL" id="SWMU01000001">
    <property type="protein sequence ID" value="TKS57419.1"/>
    <property type="molecule type" value="Genomic_DNA"/>
</dbReference>
<dbReference type="RefSeq" id="WP_138931120.1">
    <property type="nucleotide sequence ID" value="NZ_SWMU01000001.1"/>
</dbReference>
<dbReference type="Pfam" id="PF02602">
    <property type="entry name" value="HEM4"/>
    <property type="match status" value="1"/>
</dbReference>
<dbReference type="OrthoDB" id="1523900at2"/>
<dbReference type="GO" id="GO:0004852">
    <property type="term" value="F:uroporphyrinogen-III synthase activity"/>
    <property type="evidence" value="ECO:0007669"/>
    <property type="project" value="InterPro"/>
</dbReference>
<dbReference type="Gene3D" id="3.40.50.10090">
    <property type="match status" value="2"/>
</dbReference>
<dbReference type="PANTHER" id="PTHR12390:SF0">
    <property type="entry name" value="UROPORPHYRINOGEN-III SYNTHASE"/>
    <property type="match status" value="1"/>
</dbReference>
<evidence type="ECO:0000259" key="1">
    <source>
        <dbReference type="Pfam" id="PF02602"/>
    </source>
</evidence>
<proteinExistence type="predicted"/>
<dbReference type="Proteomes" id="UP000306552">
    <property type="component" value="Unassembled WGS sequence"/>
</dbReference>
<dbReference type="AlphaFoldDB" id="A0A4U5TSV7"/>
<gene>
    <name evidence="2" type="ORF">FCN74_03085</name>
</gene>
<dbReference type="GO" id="GO:0005829">
    <property type="term" value="C:cytosol"/>
    <property type="evidence" value="ECO:0007669"/>
    <property type="project" value="TreeGrafter"/>
</dbReference>
<dbReference type="InterPro" id="IPR036108">
    <property type="entry name" value="4pyrrol_syn_uPrphyn_synt_sf"/>
</dbReference>
<accession>A0A4U5TSV7</accession>
<dbReference type="InterPro" id="IPR003754">
    <property type="entry name" value="4pyrrol_synth_uPrphyn_synth"/>
</dbReference>
<reference evidence="2 3" key="1">
    <citation type="submission" date="2019-04" db="EMBL/GenBank/DDBJ databases">
        <title>Psychroflexus halotolerans sp. nov., isolated from a marine solar saltern.</title>
        <authorList>
            <person name="Feng X."/>
        </authorList>
    </citation>
    <scope>NUCLEOTIDE SEQUENCE [LARGE SCALE GENOMIC DNA]</scope>
    <source>
        <strain evidence="2 3">WDS2C27</strain>
    </source>
</reference>
<keyword evidence="3" id="KW-1185">Reference proteome</keyword>
<evidence type="ECO:0000313" key="3">
    <source>
        <dbReference type="Proteomes" id="UP000306552"/>
    </source>
</evidence>
<dbReference type="CDD" id="cd06578">
    <property type="entry name" value="HemD"/>
    <property type="match status" value="1"/>
</dbReference>
<dbReference type="GO" id="GO:0006780">
    <property type="term" value="P:uroporphyrinogen III biosynthetic process"/>
    <property type="evidence" value="ECO:0007669"/>
    <property type="project" value="InterPro"/>
</dbReference>
<dbReference type="InterPro" id="IPR039793">
    <property type="entry name" value="UROS/Hem4"/>
</dbReference>
<organism evidence="2 3">
    <name type="scientific">Mesohalobacter halotolerans</name>
    <dbReference type="NCBI Taxonomy" id="1883405"/>
    <lineage>
        <taxon>Bacteria</taxon>
        <taxon>Pseudomonadati</taxon>
        <taxon>Bacteroidota</taxon>
        <taxon>Flavobacteriia</taxon>
        <taxon>Flavobacteriales</taxon>
        <taxon>Flavobacteriaceae</taxon>
        <taxon>Mesohalobacter</taxon>
    </lineage>
</organism>
<comment type="caution">
    <text evidence="2">The sequence shown here is derived from an EMBL/GenBank/DDBJ whole genome shotgun (WGS) entry which is preliminary data.</text>
</comment>
<feature type="domain" description="Tetrapyrrole biosynthesis uroporphyrinogen III synthase" evidence="1">
    <location>
        <begin position="41"/>
        <end position="206"/>
    </location>
</feature>
<dbReference type="SUPFAM" id="SSF69618">
    <property type="entry name" value="HemD-like"/>
    <property type="match status" value="1"/>
</dbReference>
<protein>
    <submittedName>
        <fullName evidence="2">Uroporphyrinogen-III synthase</fullName>
    </submittedName>
</protein>
<dbReference type="PANTHER" id="PTHR12390">
    <property type="entry name" value="UROPORPHYRINOGEN III SYNTHASE"/>
    <property type="match status" value="1"/>
</dbReference>